<dbReference type="GO" id="GO:0009220">
    <property type="term" value="P:pyrimidine ribonucleotide biosynthetic process"/>
    <property type="evidence" value="ECO:0007669"/>
    <property type="project" value="TreeGrafter"/>
</dbReference>
<evidence type="ECO:0000256" key="3">
    <source>
        <dbReference type="ARBA" id="ARBA00022630"/>
    </source>
</evidence>
<evidence type="ECO:0000256" key="2">
    <source>
        <dbReference type="ARBA" id="ARBA00004725"/>
    </source>
</evidence>
<dbReference type="Proteomes" id="UP000290809">
    <property type="component" value="Unassembled WGS sequence"/>
</dbReference>
<comment type="cofactor">
    <cofactor evidence="1">
        <name>FMN</name>
        <dbReference type="ChEBI" id="CHEBI:58210"/>
    </cofactor>
</comment>
<dbReference type="PANTHER" id="PTHR48109:SF4">
    <property type="entry name" value="DIHYDROOROTATE DEHYDROGENASE (QUINONE), MITOCHONDRIAL"/>
    <property type="match status" value="1"/>
</dbReference>
<dbReference type="InterPro" id="IPR050074">
    <property type="entry name" value="DHO_dehydrogenase"/>
</dbReference>
<evidence type="ECO:0000313" key="9">
    <source>
        <dbReference type="Proteomes" id="UP000290809"/>
    </source>
</evidence>
<dbReference type="STRING" id="6184.A0A430QNY9"/>
<keyword evidence="6" id="KW-0472">Membrane</keyword>
<dbReference type="Pfam" id="PF01180">
    <property type="entry name" value="DHO_dh"/>
    <property type="match status" value="1"/>
</dbReference>
<gene>
    <name evidence="8" type="ORF">DC041_0005371</name>
</gene>
<dbReference type="GO" id="GO:0004152">
    <property type="term" value="F:dihydroorotate dehydrogenase activity"/>
    <property type="evidence" value="ECO:0007669"/>
    <property type="project" value="InterPro"/>
</dbReference>
<evidence type="ECO:0000256" key="4">
    <source>
        <dbReference type="ARBA" id="ARBA00022643"/>
    </source>
</evidence>
<evidence type="ECO:0000259" key="7">
    <source>
        <dbReference type="Pfam" id="PF01180"/>
    </source>
</evidence>
<proteinExistence type="predicted"/>
<dbReference type="EMBL" id="QMKO01001505">
    <property type="protein sequence ID" value="RTG89406.1"/>
    <property type="molecule type" value="Genomic_DNA"/>
</dbReference>
<dbReference type="SUPFAM" id="SSF51395">
    <property type="entry name" value="FMN-linked oxidoreductases"/>
    <property type="match status" value="1"/>
</dbReference>
<sequence>MNIISLPVHFEYSKKKKTKTSSTTIILTSVGLHNLTYVLHCSKSQKNEKNLLSIMSRIRTSLGVLSLGFGLFTAEALYSGNEHFYKDWFLPTARILVRDGETAHNLSVYLASHGFIPHRPRNSFPHLKCKVFGLEFDHPIGLAAGFDKNGEAFMGLLNAGFSHIEVGTVTPDPQPVLLVAFIHSPFCYHFRCGFNSDGHDAVYERLKDRPWEGRLIVSILILLNLNIPSYFCHCIYHSQKVFIQLIFFSYSFGFVRRGVIGVNLGCNKTSTDPTADYVAGVRKFGEVADYLVINVSSPNTPGLRSLQTREKLRDLLSKVLSARNQLLKKTPILLKISPDENDQSLKDIVEVALDSKTRIDGMIISNTTLATYEEAVACGAAPIPGNNEQNVVCGGLSGRPLFEKSTDCLRKVSALTKGAIPLIGVGGISCGEDALSKLNAGASLVQLYTSFVYQGPPVAHKVAREINELKMISLTPD</sequence>
<evidence type="ECO:0000256" key="6">
    <source>
        <dbReference type="ARBA" id="ARBA00023136"/>
    </source>
</evidence>
<comment type="pathway">
    <text evidence="2">Pyrimidine metabolism; UMP biosynthesis via de novo pathway.</text>
</comment>
<dbReference type="GO" id="GO:0006207">
    <property type="term" value="P:'de novo' pyrimidine nucleobase biosynthetic process"/>
    <property type="evidence" value="ECO:0007669"/>
    <property type="project" value="InterPro"/>
</dbReference>
<feature type="domain" description="Dihydroorotate dehydrogenase catalytic" evidence="7">
    <location>
        <begin position="127"/>
        <end position="468"/>
    </location>
</feature>
<dbReference type="InterPro" id="IPR005719">
    <property type="entry name" value="Dihydroorotate_DH_2"/>
</dbReference>
<reference evidence="8 9" key="1">
    <citation type="journal article" date="2019" name="PLoS Pathog.">
        <title>Genome sequence of the bovine parasite Schistosoma bovis Tanzania.</title>
        <authorList>
            <person name="Oey H."/>
            <person name="Zakrzewski M."/>
            <person name="Gobert G."/>
            <person name="Gravermann K."/>
            <person name="Stoye J."/>
            <person name="Jones M."/>
            <person name="Mcmanus D."/>
            <person name="Krause L."/>
        </authorList>
    </citation>
    <scope>NUCLEOTIDE SEQUENCE [LARGE SCALE GENOMIC DNA]</scope>
    <source>
        <strain evidence="8 9">TAN1997</strain>
    </source>
</reference>
<comment type="caution">
    <text evidence="8">The sequence shown here is derived from an EMBL/GenBank/DDBJ whole genome shotgun (WGS) entry which is preliminary data.</text>
</comment>
<evidence type="ECO:0000256" key="5">
    <source>
        <dbReference type="ARBA" id="ARBA00023002"/>
    </source>
</evidence>
<dbReference type="Gene3D" id="3.20.20.70">
    <property type="entry name" value="Aldolase class I"/>
    <property type="match status" value="1"/>
</dbReference>
<dbReference type="CDD" id="cd04738">
    <property type="entry name" value="DHOD_2_like"/>
    <property type="match status" value="1"/>
</dbReference>
<keyword evidence="4" id="KW-0288">FMN</keyword>
<keyword evidence="3" id="KW-0285">Flavoprotein</keyword>
<dbReference type="NCBIfam" id="TIGR01036">
    <property type="entry name" value="pyrD_sub2"/>
    <property type="match status" value="1"/>
</dbReference>
<dbReference type="GO" id="GO:0005743">
    <property type="term" value="C:mitochondrial inner membrane"/>
    <property type="evidence" value="ECO:0007669"/>
    <property type="project" value="TreeGrafter"/>
</dbReference>
<dbReference type="InterPro" id="IPR005720">
    <property type="entry name" value="Dihydroorotate_DH_cat"/>
</dbReference>
<dbReference type="InterPro" id="IPR013785">
    <property type="entry name" value="Aldolase_TIM"/>
</dbReference>
<dbReference type="AlphaFoldDB" id="A0A430QNY9"/>
<keyword evidence="9" id="KW-1185">Reference proteome</keyword>
<keyword evidence="5" id="KW-0560">Oxidoreductase</keyword>
<dbReference type="PANTHER" id="PTHR48109">
    <property type="entry name" value="DIHYDROOROTATE DEHYDROGENASE (QUINONE), MITOCHONDRIAL-RELATED"/>
    <property type="match status" value="1"/>
</dbReference>
<name>A0A430QNY9_SCHBO</name>
<accession>A0A430QNY9</accession>
<protein>
    <submittedName>
        <fullName evidence="8">Dihydroorotate dehydrogenase</fullName>
    </submittedName>
</protein>
<organism evidence="8 9">
    <name type="scientific">Schistosoma bovis</name>
    <name type="common">Blood fluke</name>
    <dbReference type="NCBI Taxonomy" id="6184"/>
    <lineage>
        <taxon>Eukaryota</taxon>
        <taxon>Metazoa</taxon>
        <taxon>Spiralia</taxon>
        <taxon>Lophotrochozoa</taxon>
        <taxon>Platyhelminthes</taxon>
        <taxon>Trematoda</taxon>
        <taxon>Digenea</taxon>
        <taxon>Strigeidida</taxon>
        <taxon>Schistosomatoidea</taxon>
        <taxon>Schistosomatidae</taxon>
        <taxon>Schistosoma</taxon>
    </lineage>
</organism>
<evidence type="ECO:0000313" key="8">
    <source>
        <dbReference type="EMBL" id="RTG89406.1"/>
    </source>
</evidence>
<evidence type="ECO:0000256" key="1">
    <source>
        <dbReference type="ARBA" id="ARBA00001917"/>
    </source>
</evidence>